<name>A0AAV9H663_9PEZI</name>
<sequence>MKTVFTSAALAVLAGSTTVAAQRNFPADLKAGARFYLQLSAPDNSSIDGLFLKACHTGAGRSTLCVSDLRPPFPRPEEGIFYLNYTNDANQGILINEKDVFDVEEQRRYLLPLPFSLVLSTDTNVAMTLVAAEDVDYRTLPKVKLTADGLSIPVTVDDSKFREGILPIPISYDDASRWYTCWVLSIPYYYEALAWVTGLVPRNPTCRSVKVVTVDAVAYHAQNQSAAPVIPDPGMMPEVIPKPGLDGQDNRTNHDDEGSEDEDGDDEESEDEDSDDE</sequence>
<comment type="caution">
    <text evidence="4">The sequence shown here is derived from an EMBL/GenBank/DDBJ whole genome shotgun (WGS) entry which is preliminary data.</text>
</comment>
<reference evidence="4" key="1">
    <citation type="journal article" date="2023" name="Mol. Phylogenet. Evol.">
        <title>Genome-scale phylogeny and comparative genomics of the fungal order Sordariales.</title>
        <authorList>
            <person name="Hensen N."/>
            <person name="Bonometti L."/>
            <person name="Westerberg I."/>
            <person name="Brannstrom I.O."/>
            <person name="Guillou S."/>
            <person name="Cros-Aarteil S."/>
            <person name="Calhoun S."/>
            <person name="Haridas S."/>
            <person name="Kuo A."/>
            <person name="Mondo S."/>
            <person name="Pangilinan J."/>
            <person name="Riley R."/>
            <person name="LaButti K."/>
            <person name="Andreopoulos B."/>
            <person name="Lipzen A."/>
            <person name="Chen C."/>
            <person name="Yan M."/>
            <person name="Daum C."/>
            <person name="Ng V."/>
            <person name="Clum A."/>
            <person name="Steindorff A."/>
            <person name="Ohm R.A."/>
            <person name="Martin F."/>
            <person name="Silar P."/>
            <person name="Natvig D.O."/>
            <person name="Lalanne C."/>
            <person name="Gautier V."/>
            <person name="Ament-Velasquez S.L."/>
            <person name="Kruys A."/>
            <person name="Hutchinson M.I."/>
            <person name="Powell A.J."/>
            <person name="Barry K."/>
            <person name="Miller A.N."/>
            <person name="Grigoriev I.V."/>
            <person name="Debuchy R."/>
            <person name="Gladieux P."/>
            <person name="Hiltunen Thoren M."/>
            <person name="Johannesson H."/>
        </authorList>
    </citation>
    <scope>NUCLEOTIDE SEQUENCE</scope>
    <source>
        <strain evidence="4">PSN243</strain>
    </source>
</reference>
<accession>A0AAV9H663</accession>
<dbReference type="Pfam" id="PF25484">
    <property type="entry name" value="DUF7907"/>
    <property type="match status" value="1"/>
</dbReference>
<evidence type="ECO:0000256" key="2">
    <source>
        <dbReference type="SAM" id="SignalP"/>
    </source>
</evidence>
<dbReference type="EMBL" id="MU865913">
    <property type="protein sequence ID" value="KAK4455933.1"/>
    <property type="molecule type" value="Genomic_DNA"/>
</dbReference>
<evidence type="ECO:0000313" key="5">
    <source>
        <dbReference type="Proteomes" id="UP001321760"/>
    </source>
</evidence>
<keyword evidence="5" id="KW-1185">Reference proteome</keyword>
<protein>
    <recommendedName>
        <fullName evidence="3">DUF7907 domain-containing protein</fullName>
    </recommendedName>
</protein>
<proteinExistence type="predicted"/>
<dbReference type="AlphaFoldDB" id="A0AAV9H663"/>
<dbReference type="InterPro" id="IPR057229">
    <property type="entry name" value="DUF7907"/>
</dbReference>
<evidence type="ECO:0000259" key="3">
    <source>
        <dbReference type="Pfam" id="PF25484"/>
    </source>
</evidence>
<feature type="domain" description="DUF7907" evidence="3">
    <location>
        <begin position="34"/>
        <end position="213"/>
    </location>
</feature>
<feature type="compositionally biased region" description="Acidic residues" evidence="1">
    <location>
        <begin position="257"/>
        <end position="277"/>
    </location>
</feature>
<gene>
    <name evidence="4" type="ORF">QBC34DRAFT_388366</name>
</gene>
<feature type="region of interest" description="Disordered" evidence="1">
    <location>
        <begin position="227"/>
        <end position="277"/>
    </location>
</feature>
<evidence type="ECO:0000256" key="1">
    <source>
        <dbReference type="SAM" id="MobiDB-lite"/>
    </source>
</evidence>
<feature type="signal peptide" evidence="2">
    <location>
        <begin position="1"/>
        <end position="21"/>
    </location>
</feature>
<feature type="chain" id="PRO_5043687258" description="DUF7907 domain-containing protein" evidence="2">
    <location>
        <begin position="22"/>
        <end position="277"/>
    </location>
</feature>
<reference evidence="4" key="2">
    <citation type="submission" date="2023-05" db="EMBL/GenBank/DDBJ databases">
        <authorList>
            <consortium name="Lawrence Berkeley National Laboratory"/>
            <person name="Steindorff A."/>
            <person name="Hensen N."/>
            <person name="Bonometti L."/>
            <person name="Westerberg I."/>
            <person name="Brannstrom I.O."/>
            <person name="Guillou S."/>
            <person name="Cros-Aarteil S."/>
            <person name="Calhoun S."/>
            <person name="Haridas S."/>
            <person name="Kuo A."/>
            <person name="Mondo S."/>
            <person name="Pangilinan J."/>
            <person name="Riley R."/>
            <person name="Labutti K."/>
            <person name="Andreopoulos B."/>
            <person name="Lipzen A."/>
            <person name="Chen C."/>
            <person name="Yanf M."/>
            <person name="Daum C."/>
            <person name="Ng V."/>
            <person name="Clum A."/>
            <person name="Ohm R."/>
            <person name="Martin F."/>
            <person name="Silar P."/>
            <person name="Natvig D."/>
            <person name="Lalanne C."/>
            <person name="Gautier V."/>
            <person name="Ament-Velasquez S.L."/>
            <person name="Kruys A."/>
            <person name="Hutchinson M.I."/>
            <person name="Powell A.J."/>
            <person name="Barry K."/>
            <person name="Miller A.N."/>
            <person name="Grigoriev I.V."/>
            <person name="Debuchy R."/>
            <person name="Gladieux P."/>
            <person name="Thoren M.H."/>
            <person name="Johannesson H."/>
        </authorList>
    </citation>
    <scope>NUCLEOTIDE SEQUENCE</scope>
    <source>
        <strain evidence="4">PSN243</strain>
    </source>
</reference>
<keyword evidence="2" id="KW-0732">Signal</keyword>
<organism evidence="4 5">
    <name type="scientific">Podospora aff. communis PSN243</name>
    <dbReference type="NCBI Taxonomy" id="3040156"/>
    <lineage>
        <taxon>Eukaryota</taxon>
        <taxon>Fungi</taxon>
        <taxon>Dikarya</taxon>
        <taxon>Ascomycota</taxon>
        <taxon>Pezizomycotina</taxon>
        <taxon>Sordariomycetes</taxon>
        <taxon>Sordariomycetidae</taxon>
        <taxon>Sordariales</taxon>
        <taxon>Podosporaceae</taxon>
        <taxon>Podospora</taxon>
    </lineage>
</organism>
<dbReference type="Proteomes" id="UP001321760">
    <property type="component" value="Unassembled WGS sequence"/>
</dbReference>
<evidence type="ECO:0000313" key="4">
    <source>
        <dbReference type="EMBL" id="KAK4455933.1"/>
    </source>
</evidence>